<dbReference type="AlphaFoldDB" id="A0AAV9E262"/>
<evidence type="ECO:0000313" key="10">
    <source>
        <dbReference type="EMBL" id="KAK1307512.1"/>
    </source>
</evidence>
<evidence type="ECO:0000256" key="8">
    <source>
        <dbReference type="SAM" id="SignalP"/>
    </source>
</evidence>
<dbReference type="InterPro" id="IPR036188">
    <property type="entry name" value="FAD/NAD-bd_sf"/>
</dbReference>
<organism evidence="10 11">
    <name type="scientific">Acorus calamus</name>
    <name type="common">Sweet flag</name>
    <dbReference type="NCBI Taxonomy" id="4465"/>
    <lineage>
        <taxon>Eukaryota</taxon>
        <taxon>Viridiplantae</taxon>
        <taxon>Streptophyta</taxon>
        <taxon>Embryophyta</taxon>
        <taxon>Tracheophyta</taxon>
        <taxon>Spermatophyta</taxon>
        <taxon>Magnoliopsida</taxon>
        <taxon>Liliopsida</taxon>
        <taxon>Acoraceae</taxon>
        <taxon>Acorus</taxon>
    </lineage>
</organism>
<keyword evidence="5" id="KW-0285">Flavoprotein</keyword>
<evidence type="ECO:0000256" key="6">
    <source>
        <dbReference type="ARBA" id="ARBA00022827"/>
    </source>
</evidence>
<evidence type="ECO:0000256" key="4">
    <source>
        <dbReference type="ARBA" id="ARBA00022490"/>
    </source>
</evidence>
<feature type="chain" id="PRO_5043675996" evidence="8">
    <location>
        <begin position="23"/>
        <end position="500"/>
    </location>
</feature>
<feature type="domain" description="Amine oxidase" evidence="9">
    <location>
        <begin position="16"/>
        <end position="494"/>
    </location>
</feature>
<keyword evidence="4" id="KW-0963">Cytoplasm</keyword>
<evidence type="ECO:0000256" key="2">
    <source>
        <dbReference type="ARBA" id="ARBA00004496"/>
    </source>
</evidence>
<dbReference type="Gene3D" id="3.90.660.10">
    <property type="match status" value="1"/>
</dbReference>
<dbReference type="PANTHER" id="PTHR10742:SF405">
    <property type="entry name" value="PEROXISOMAL N(1)-ACETYL-SPERMINE_SPERMIDINE OXIDASE"/>
    <property type="match status" value="1"/>
</dbReference>
<dbReference type="GO" id="GO:0046592">
    <property type="term" value="F:polyamine oxidase activity"/>
    <property type="evidence" value="ECO:0007669"/>
    <property type="project" value="TreeGrafter"/>
</dbReference>
<evidence type="ECO:0000259" key="9">
    <source>
        <dbReference type="Pfam" id="PF01593"/>
    </source>
</evidence>
<keyword evidence="7" id="KW-0560">Oxidoreductase</keyword>
<reference evidence="10" key="2">
    <citation type="submission" date="2023-06" db="EMBL/GenBank/DDBJ databases">
        <authorList>
            <person name="Ma L."/>
            <person name="Liu K.-W."/>
            <person name="Li Z."/>
            <person name="Hsiao Y.-Y."/>
            <person name="Qi Y."/>
            <person name="Fu T."/>
            <person name="Tang G."/>
            <person name="Zhang D."/>
            <person name="Sun W.-H."/>
            <person name="Liu D.-K."/>
            <person name="Li Y."/>
            <person name="Chen G.-Z."/>
            <person name="Liu X.-D."/>
            <person name="Liao X.-Y."/>
            <person name="Jiang Y.-T."/>
            <person name="Yu X."/>
            <person name="Hao Y."/>
            <person name="Huang J."/>
            <person name="Zhao X.-W."/>
            <person name="Ke S."/>
            <person name="Chen Y.-Y."/>
            <person name="Wu W.-L."/>
            <person name="Hsu J.-L."/>
            <person name="Lin Y.-F."/>
            <person name="Huang M.-D."/>
            <person name="Li C.-Y."/>
            <person name="Huang L."/>
            <person name="Wang Z.-W."/>
            <person name="Zhao X."/>
            <person name="Zhong W.-Y."/>
            <person name="Peng D.-H."/>
            <person name="Ahmad S."/>
            <person name="Lan S."/>
            <person name="Zhang J.-S."/>
            <person name="Tsai W.-C."/>
            <person name="Van De Peer Y."/>
            <person name="Liu Z.-J."/>
        </authorList>
    </citation>
    <scope>NUCLEOTIDE SEQUENCE</scope>
    <source>
        <strain evidence="10">CP</strain>
        <tissue evidence="10">Leaves</tissue>
    </source>
</reference>
<evidence type="ECO:0000256" key="7">
    <source>
        <dbReference type="ARBA" id="ARBA00023002"/>
    </source>
</evidence>
<dbReference type="Proteomes" id="UP001180020">
    <property type="component" value="Unassembled WGS sequence"/>
</dbReference>
<keyword evidence="8" id="KW-0732">Signal</keyword>
<dbReference type="GO" id="GO:0005737">
    <property type="term" value="C:cytoplasm"/>
    <property type="evidence" value="ECO:0007669"/>
    <property type="project" value="UniProtKB-SubCell"/>
</dbReference>
<comment type="cofactor">
    <cofactor evidence="1">
        <name>FAD</name>
        <dbReference type="ChEBI" id="CHEBI:57692"/>
    </cofactor>
</comment>
<dbReference type="InterPro" id="IPR050281">
    <property type="entry name" value="Flavin_monoamine_oxidase"/>
</dbReference>
<keyword evidence="6" id="KW-0274">FAD</keyword>
<protein>
    <submittedName>
        <fullName evidence="10">Polyamine oxidase 5</fullName>
    </submittedName>
</protein>
<name>A0AAV9E262_ACOCL</name>
<dbReference type="SUPFAM" id="SSF54373">
    <property type="entry name" value="FAD-linked reductases, C-terminal domain"/>
    <property type="match status" value="1"/>
</dbReference>
<dbReference type="SUPFAM" id="SSF51905">
    <property type="entry name" value="FAD/NAD(P)-binding domain"/>
    <property type="match status" value="1"/>
</dbReference>
<reference evidence="10" key="1">
    <citation type="journal article" date="2023" name="Nat. Commun.">
        <title>Diploid and tetraploid genomes of Acorus and the evolution of monocots.</title>
        <authorList>
            <person name="Ma L."/>
            <person name="Liu K.W."/>
            <person name="Li Z."/>
            <person name="Hsiao Y.Y."/>
            <person name="Qi Y."/>
            <person name="Fu T."/>
            <person name="Tang G.D."/>
            <person name="Zhang D."/>
            <person name="Sun W.H."/>
            <person name="Liu D.K."/>
            <person name="Li Y."/>
            <person name="Chen G.Z."/>
            <person name="Liu X.D."/>
            <person name="Liao X.Y."/>
            <person name="Jiang Y.T."/>
            <person name="Yu X."/>
            <person name="Hao Y."/>
            <person name="Huang J."/>
            <person name="Zhao X.W."/>
            <person name="Ke S."/>
            <person name="Chen Y.Y."/>
            <person name="Wu W.L."/>
            <person name="Hsu J.L."/>
            <person name="Lin Y.F."/>
            <person name="Huang M.D."/>
            <person name="Li C.Y."/>
            <person name="Huang L."/>
            <person name="Wang Z.W."/>
            <person name="Zhao X."/>
            <person name="Zhong W.Y."/>
            <person name="Peng D.H."/>
            <person name="Ahmad S."/>
            <person name="Lan S."/>
            <person name="Zhang J.S."/>
            <person name="Tsai W.C."/>
            <person name="Van de Peer Y."/>
            <person name="Liu Z.J."/>
        </authorList>
    </citation>
    <scope>NUCLEOTIDE SEQUENCE</scope>
    <source>
        <strain evidence="10">CP</strain>
    </source>
</reference>
<comment type="similarity">
    <text evidence="3">Belongs to the flavin monoamine oxidase family.</text>
</comment>
<comment type="caution">
    <text evidence="10">The sequence shown here is derived from an EMBL/GenBank/DDBJ whole genome shotgun (WGS) entry which is preliminary data.</text>
</comment>
<keyword evidence="11" id="KW-1185">Reference proteome</keyword>
<evidence type="ECO:0000313" key="11">
    <source>
        <dbReference type="Proteomes" id="UP001180020"/>
    </source>
</evidence>
<dbReference type="PANTHER" id="PTHR10742">
    <property type="entry name" value="FLAVIN MONOAMINE OXIDASE"/>
    <property type="match status" value="1"/>
</dbReference>
<dbReference type="EMBL" id="JAUJYO010000010">
    <property type="protein sequence ID" value="KAK1307512.1"/>
    <property type="molecule type" value="Genomic_DNA"/>
</dbReference>
<evidence type="ECO:0000256" key="5">
    <source>
        <dbReference type="ARBA" id="ARBA00022630"/>
    </source>
</evidence>
<dbReference type="Gene3D" id="3.50.50.60">
    <property type="entry name" value="FAD/NAD(P)-binding domain"/>
    <property type="match status" value="1"/>
</dbReference>
<feature type="signal peptide" evidence="8">
    <location>
        <begin position="1"/>
        <end position="22"/>
    </location>
</feature>
<comment type="subcellular location">
    <subcellularLocation>
        <location evidence="2">Cytoplasm</location>
    </subcellularLocation>
</comment>
<dbReference type="InterPro" id="IPR002937">
    <property type="entry name" value="Amino_oxidase"/>
</dbReference>
<sequence length="500" mass="54362">MVATKKPMVVIIGAGLAGLTAAHKLHTSTPSFDIRILEAGSRIGGRIRTATFSGDRVETGATWIHGIEGSPIHDLARSIGALDSDGRPFECMDPVPDEPITVIPGNGTIIEPRIVNPVTSLYKDMIAFGADGGEGSVLGDTALKRCMEVVVDRLSVGRFLRSALEVYQEENPSEEKLIEEAVFEIHENMERAHTAADDLGDLNFHTEREYKEFPGEQITIPVGYSSVIEWLASALPLGAIQLNRQVVKIEWQSSGSSDLSSSSHPVRIHTKDGALFHADHVIVTVSLGVLKAGIDSGGFFSPAVPQFKAGAIRSLGFGVVDKLFLQLGETYTDGFPSLQFAFDRLRKTELPLWLQQMATLSPVYRGSRVLLGWFAGKEALALESLSEGEVLNGVETLMSSVPTLPQQPEFTSAMWTKWGTDPLFMGSYSYVSIGSSGEDFDRMAEPLPTVGENDEVGAAPPPLQVMFAGEATHRSHYSTTHGAYFSGIREAERLMKHYRI</sequence>
<gene>
    <name evidence="10" type="primary">PAO5</name>
    <name evidence="10" type="ORF">QJS10_CPA10g01460</name>
</gene>
<proteinExistence type="inferred from homology"/>
<evidence type="ECO:0000256" key="1">
    <source>
        <dbReference type="ARBA" id="ARBA00001974"/>
    </source>
</evidence>
<evidence type="ECO:0000256" key="3">
    <source>
        <dbReference type="ARBA" id="ARBA00005995"/>
    </source>
</evidence>
<dbReference type="Pfam" id="PF01593">
    <property type="entry name" value="Amino_oxidase"/>
    <property type="match status" value="1"/>
</dbReference>
<accession>A0AAV9E262</accession>